<dbReference type="PANTHER" id="PTHR43839">
    <property type="entry name" value="OPPC IN A BINDING PROTEIN-DEPENDENT TRANSPORT SYSTEM"/>
    <property type="match status" value="1"/>
</dbReference>
<comment type="similarity">
    <text evidence="6">Belongs to the binding-protein-dependent transport system permease family.</text>
</comment>
<dbReference type="InterPro" id="IPR000515">
    <property type="entry name" value="MetI-like"/>
</dbReference>
<comment type="caution">
    <text evidence="8">The sequence shown here is derived from an EMBL/GenBank/DDBJ whole genome shotgun (WGS) entry which is preliminary data.</text>
</comment>
<feature type="domain" description="ABC transmembrane type-1" evidence="7">
    <location>
        <begin position="80"/>
        <end position="290"/>
    </location>
</feature>
<evidence type="ECO:0000256" key="4">
    <source>
        <dbReference type="ARBA" id="ARBA00022989"/>
    </source>
</evidence>
<keyword evidence="4 6" id="KW-1133">Transmembrane helix</keyword>
<protein>
    <submittedName>
        <fullName evidence="8">ABC transporter permease</fullName>
    </submittedName>
</protein>
<feature type="transmembrane region" description="Helical" evidence="6">
    <location>
        <begin position="83"/>
        <end position="107"/>
    </location>
</feature>
<evidence type="ECO:0000256" key="6">
    <source>
        <dbReference type="RuleBase" id="RU363032"/>
    </source>
</evidence>
<organism evidence="8 9">
    <name type="scientific">Bacillus carboniphilus</name>
    <dbReference type="NCBI Taxonomy" id="86663"/>
    <lineage>
        <taxon>Bacteria</taxon>
        <taxon>Bacillati</taxon>
        <taxon>Bacillota</taxon>
        <taxon>Bacilli</taxon>
        <taxon>Bacillales</taxon>
        <taxon>Bacillaceae</taxon>
        <taxon>Bacillus</taxon>
    </lineage>
</organism>
<dbReference type="CDD" id="cd06261">
    <property type="entry name" value="TM_PBP2"/>
    <property type="match status" value="1"/>
</dbReference>
<reference evidence="9" key="1">
    <citation type="journal article" date="2019" name="Int. J. Syst. Evol. Microbiol.">
        <title>The Global Catalogue of Microorganisms (GCM) 10K type strain sequencing project: providing services to taxonomists for standard genome sequencing and annotation.</title>
        <authorList>
            <consortium name="The Broad Institute Genomics Platform"/>
            <consortium name="The Broad Institute Genome Sequencing Center for Infectious Disease"/>
            <person name="Wu L."/>
            <person name="Ma J."/>
        </authorList>
    </citation>
    <scope>NUCLEOTIDE SEQUENCE [LARGE SCALE GENOMIC DNA]</scope>
    <source>
        <strain evidence="9">JCM 9731</strain>
    </source>
</reference>
<dbReference type="Proteomes" id="UP001500782">
    <property type="component" value="Unassembled WGS sequence"/>
</dbReference>
<gene>
    <name evidence="8" type="ORF">GCM10008967_35570</name>
</gene>
<keyword evidence="9" id="KW-1185">Reference proteome</keyword>
<evidence type="ECO:0000256" key="1">
    <source>
        <dbReference type="ARBA" id="ARBA00004141"/>
    </source>
</evidence>
<comment type="subcellular location">
    <subcellularLocation>
        <location evidence="6">Cell membrane</location>
        <topology evidence="6">Multi-pass membrane protein</topology>
    </subcellularLocation>
    <subcellularLocation>
        <location evidence="1">Membrane</location>
        <topology evidence="1">Multi-pass membrane protein</topology>
    </subcellularLocation>
</comment>
<keyword evidence="5 6" id="KW-0472">Membrane</keyword>
<evidence type="ECO:0000256" key="3">
    <source>
        <dbReference type="ARBA" id="ARBA00022692"/>
    </source>
</evidence>
<feature type="transmembrane region" description="Helical" evidence="6">
    <location>
        <begin position="147"/>
        <end position="167"/>
    </location>
</feature>
<keyword evidence="3 6" id="KW-0812">Transmembrane</keyword>
<evidence type="ECO:0000259" key="7">
    <source>
        <dbReference type="PROSITE" id="PS50928"/>
    </source>
</evidence>
<evidence type="ECO:0000313" key="8">
    <source>
        <dbReference type="EMBL" id="GAA0342057.1"/>
    </source>
</evidence>
<feature type="transmembrane region" description="Helical" evidence="6">
    <location>
        <begin position="265"/>
        <end position="289"/>
    </location>
</feature>
<sequence>MKTKVKMNLQLKLGISFLIILITIAIAGPFLPFVDNELTKEGMRRIDGKMEIPPFPPSEENWLGTDRYGVDVFSMLVLGTKEVLLIIFSITILRYIIAVPMGVMAFYSKWIKGFMDFISQAFSFVPAIFMIILLVNLPYLMYSPNRLWWAIVIIALLEVGRVSELIFTQVRSISSRTFIEAAITVGTSPPKLFRKYYLPALLPELTVNFFLDLGRTLFIVGQLGVINIYITHKIQVIQAAFIPVFEVQNTSNAWPLLFDQVLFDIYTYQWIPFSACIAISIVVYGFFTLSEGLRKHFKYGYQYF</sequence>
<dbReference type="EMBL" id="BAAADJ010000060">
    <property type="protein sequence ID" value="GAA0342057.1"/>
    <property type="molecule type" value="Genomic_DNA"/>
</dbReference>
<dbReference type="SUPFAM" id="SSF161098">
    <property type="entry name" value="MetI-like"/>
    <property type="match status" value="1"/>
</dbReference>
<evidence type="ECO:0000256" key="2">
    <source>
        <dbReference type="ARBA" id="ARBA00022448"/>
    </source>
</evidence>
<proteinExistence type="inferred from homology"/>
<feature type="transmembrane region" description="Helical" evidence="6">
    <location>
        <begin position="12"/>
        <end position="34"/>
    </location>
</feature>
<evidence type="ECO:0000256" key="5">
    <source>
        <dbReference type="ARBA" id="ARBA00023136"/>
    </source>
</evidence>
<dbReference type="PANTHER" id="PTHR43839:SF3">
    <property type="entry name" value="OLIGOPEPTIDE ABC TRANSPORTER, PERMEASE PROTEIN"/>
    <property type="match status" value="1"/>
</dbReference>
<feature type="transmembrane region" description="Helical" evidence="6">
    <location>
        <begin position="119"/>
        <end position="141"/>
    </location>
</feature>
<name>A0ABP3GCE6_9BACI</name>
<dbReference type="InterPro" id="IPR035906">
    <property type="entry name" value="MetI-like_sf"/>
</dbReference>
<dbReference type="Pfam" id="PF00528">
    <property type="entry name" value="BPD_transp_1"/>
    <property type="match status" value="1"/>
</dbReference>
<dbReference type="Gene3D" id="1.10.3720.10">
    <property type="entry name" value="MetI-like"/>
    <property type="match status" value="1"/>
</dbReference>
<evidence type="ECO:0000313" key="9">
    <source>
        <dbReference type="Proteomes" id="UP001500782"/>
    </source>
</evidence>
<dbReference type="PROSITE" id="PS50928">
    <property type="entry name" value="ABC_TM1"/>
    <property type="match status" value="1"/>
</dbReference>
<accession>A0ABP3GCE6</accession>
<dbReference type="RefSeq" id="WP_343802062.1">
    <property type="nucleotide sequence ID" value="NZ_BAAADJ010000060.1"/>
</dbReference>
<feature type="transmembrane region" description="Helical" evidence="6">
    <location>
        <begin position="217"/>
        <end position="245"/>
    </location>
</feature>
<keyword evidence="2 6" id="KW-0813">Transport</keyword>